<dbReference type="Pfam" id="PF06772">
    <property type="entry name" value="LtrA"/>
    <property type="match status" value="1"/>
</dbReference>
<dbReference type="EMBL" id="FOFR01000017">
    <property type="protein sequence ID" value="SER91932.1"/>
    <property type="molecule type" value="Genomic_DNA"/>
</dbReference>
<gene>
    <name evidence="2" type="ORF">SAMN05216188_117139</name>
</gene>
<dbReference type="AlphaFoldDB" id="A0A1H9T3V9"/>
<accession>A0A1H9T3V9</accession>
<dbReference type="RefSeq" id="WP_281249465.1">
    <property type="nucleotide sequence ID" value="NZ_FOFR01000017.1"/>
</dbReference>
<feature type="region of interest" description="Disordered" evidence="1">
    <location>
        <begin position="149"/>
        <end position="180"/>
    </location>
</feature>
<evidence type="ECO:0000313" key="2">
    <source>
        <dbReference type="EMBL" id="SER91932.1"/>
    </source>
</evidence>
<proteinExistence type="predicted"/>
<dbReference type="Proteomes" id="UP000199352">
    <property type="component" value="Unassembled WGS sequence"/>
</dbReference>
<evidence type="ECO:0000313" key="3">
    <source>
        <dbReference type="Proteomes" id="UP000199352"/>
    </source>
</evidence>
<feature type="compositionally biased region" description="Low complexity" evidence="1">
    <location>
        <begin position="152"/>
        <end position="171"/>
    </location>
</feature>
<name>A0A1H9T3V9_9PSEU</name>
<dbReference type="PANTHER" id="PTHR36840:SF1">
    <property type="entry name" value="BLL5714 PROTEIN"/>
    <property type="match status" value="1"/>
</dbReference>
<organism evidence="2 3">
    <name type="scientific">Lentzea xinjiangensis</name>
    <dbReference type="NCBI Taxonomy" id="402600"/>
    <lineage>
        <taxon>Bacteria</taxon>
        <taxon>Bacillati</taxon>
        <taxon>Actinomycetota</taxon>
        <taxon>Actinomycetes</taxon>
        <taxon>Pseudonocardiales</taxon>
        <taxon>Pseudonocardiaceae</taxon>
        <taxon>Lentzea</taxon>
    </lineage>
</organism>
<dbReference type="STRING" id="402600.SAMN05216188_117139"/>
<dbReference type="PANTHER" id="PTHR36840">
    <property type="entry name" value="BLL5714 PROTEIN"/>
    <property type="match status" value="1"/>
</dbReference>
<evidence type="ECO:0000256" key="1">
    <source>
        <dbReference type="SAM" id="MobiDB-lite"/>
    </source>
</evidence>
<dbReference type="InterPro" id="IPR010640">
    <property type="entry name" value="Low_temperature_requirement_A"/>
</dbReference>
<protein>
    <submittedName>
        <fullName evidence="2">Low temperature requirement A protein (LtrA)</fullName>
    </submittedName>
</protein>
<reference evidence="3" key="1">
    <citation type="submission" date="2016-10" db="EMBL/GenBank/DDBJ databases">
        <authorList>
            <person name="Varghese N."/>
            <person name="Submissions S."/>
        </authorList>
    </citation>
    <scope>NUCLEOTIDE SEQUENCE [LARGE SCALE GENOMIC DNA]</scope>
    <source>
        <strain evidence="3">CGMCC 4.3525</strain>
    </source>
</reference>
<sequence length="180" mass="19842">MGGGRPGRRLAAPRRVLVVASGIPAVFEDQDYRIVGGYVVIRFAMVAHWLRASRGNPAHCGCPRRYAGGNAFMQVLWVLRVVVAPPSLQIPLWVLFMIGELLVPVWAERSGATTWHPHHITERHGLFTLIVLGESILAATLAFRKGFDSGVTSSRSPRPRWSSCSRCGGSTSRRRPTCTR</sequence>
<keyword evidence="3" id="KW-1185">Reference proteome</keyword>